<evidence type="ECO:0000313" key="1">
    <source>
        <dbReference type="EMBL" id="PRQ22518.1"/>
    </source>
</evidence>
<gene>
    <name evidence="1" type="ORF">RchiOBHm_Chr6g0251171</name>
</gene>
<keyword evidence="2" id="KW-1185">Reference proteome</keyword>
<organism evidence="1 2">
    <name type="scientific">Rosa chinensis</name>
    <name type="common">China rose</name>
    <dbReference type="NCBI Taxonomy" id="74649"/>
    <lineage>
        <taxon>Eukaryota</taxon>
        <taxon>Viridiplantae</taxon>
        <taxon>Streptophyta</taxon>
        <taxon>Embryophyta</taxon>
        <taxon>Tracheophyta</taxon>
        <taxon>Spermatophyta</taxon>
        <taxon>Magnoliopsida</taxon>
        <taxon>eudicotyledons</taxon>
        <taxon>Gunneridae</taxon>
        <taxon>Pentapetalae</taxon>
        <taxon>rosids</taxon>
        <taxon>fabids</taxon>
        <taxon>Rosales</taxon>
        <taxon>Rosaceae</taxon>
        <taxon>Rosoideae</taxon>
        <taxon>Rosoideae incertae sedis</taxon>
        <taxon>Rosa</taxon>
    </lineage>
</organism>
<accession>A0A2P6PKQ2</accession>
<dbReference type="InterPro" id="IPR032675">
    <property type="entry name" value="LRR_dom_sf"/>
</dbReference>
<protein>
    <submittedName>
        <fullName evidence="1">Putative leucine-rich repeat domain, L domain-containing protein</fullName>
    </submittedName>
</protein>
<dbReference type="Proteomes" id="UP000238479">
    <property type="component" value="Chromosome 6"/>
</dbReference>
<dbReference type="Gene3D" id="3.80.10.10">
    <property type="entry name" value="Ribonuclease Inhibitor"/>
    <property type="match status" value="1"/>
</dbReference>
<evidence type="ECO:0000313" key="2">
    <source>
        <dbReference type="Proteomes" id="UP000238479"/>
    </source>
</evidence>
<dbReference type="AlphaFoldDB" id="A0A2P6PKQ2"/>
<name>A0A2P6PKQ2_ROSCH</name>
<sequence>MDFSIMDFGHHSIKANIQYDVGYNLLQGQLPRSLKSCAMLEYLRLSNKAFTDVFHYWLGVLP</sequence>
<dbReference type="EMBL" id="PDCK01000044">
    <property type="protein sequence ID" value="PRQ22518.1"/>
    <property type="molecule type" value="Genomic_DNA"/>
</dbReference>
<reference evidence="1 2" key="1">
    <citation type="journal article" date="2018" name="Nat. Genet.">
        <title>The Rosa genome provides new insights in the design of modern roses.</title>
        <authorList>
            <person name="Bendahmane M."/>
        </authorList>
    </citation>
    <scope>NUCLEOTIDE SEQUENCE [LARGE SCALE GENOMIC DNA]</scope>
    <source>
        <strain evidence="2">cv. Old Blush</strain>
    </source>
</reference>
<proteinExistence type="predicted"/>
<dbReference type="Gramene" id="PRQ22518">
    <property type="protein sequence ID" value="PRQ22518"/>
    <property type="gene ID" value="RchiOBHm_Chr6g0251171"/>
</dbReference>
<comment type="caution">
    <text evidence="1">The sequence shown here is derived from an EMBL/GenBank/DDBJ whole genome shotgun (WGS) entry which is preliminary data.</text>
</comment>